<comment type="subcellular location">
    <subcellularLocation>
        <location evidence="1">Mitochondrion membrane</location>
        <topology evidence="1">Multi-pass membrane protein</topology>
    </subcellularLocation>
</comment>
<dbReference type="Proteomes" id="UP000654370">
    <property type="component" value="Unassembled WGS sequence"/>
</dbReference>
<evidence type="ECO:0000313" key="12">
    <source>
        <dbReference type="Proteomes" id="UP000654370"/>
    </source>
</evidence>
<dbReference type="EMBL" id="JAEPQZ010000008">
    <property type="protein sequence ID" value="KAG2178057.1"/>
    <property type="molecule type" value="Genomic_DNA"/>
</dbReference>
<keyword evidence="6" id="KW-1133">Transmembrane helix</keyword>
<dbReference type="AlphaFoldDB" id="A0A8H7UDZ3"/>
<evidence type="ECO:0000256" key="9">
    <source>
        <dbReference type="PROSITE-ProRule" id="PRU00282"/>
    </source>
</evidence>
<keyword evidence="3 10" id="KW-0813">Transport</keyword>
<dbReference type="InterPro" id="IPR049563">
    <property type="entry name" value="TXTP-like"/>
</dbReference>
<keyword evidence="4 9" id="KW-0812">Transmembrane</keyword>
<evidence type="ECO:0000256" key="7">
    <source>
        <dbReference type="ARBA" id="ARBA00023128"/>
    </source>
</evidence>
<keyword evidence="7" id="KW-0496">Mitochondrion</keyword>
<comment type="caution">
    <text evidence="11">The sequence shown here is derived from an EMBL/GenBank/DDBJ whole genome shotgun (WGS) entry which is preliminary data.</text>
</comment>
<organism evidence="11 12">
    <name type="scientific">Mortierella isabellina</name>
    <name type="common">Filamentous fungus</name>
    <name type="synonym">Umbelopsis isabellina</name>
    <dbReference type="NCBI Taxonomy" id="91625"/>
    <lineage>
        <taxon>Eukaryota</taxon>
        <taxon>Fungi</taxon>
        <taxon>Fungi incertae sedis</taxon>
        <taxon>Mucoromycota</taxon>
        <taxon>Mucoromycotina</taxon>
        <taxon>Umbelopsidomycetes</taxon>
        <taxon>Umbelopsidales</taxon>
        <taxon>Umbelopsidaceae</taxon>
        <taxon>Umbelopsis</taxon>
    </lineage>
</organism>
<accession>A0A8H7UDZ3</accession>
<feature type="repeat" description="Solcar" evidence="9">
    <location>
        <begin position="208"/>
        <end position="292"/>
    </location>
</feature>
<dbReference type="OrthoDB" id="44467at2759"/>
<evidence type="ECO:0000256" key="1">
    <source>
        <dbReference type="ARBA" id="ARBA00004225"/>
    </source>
</evidence>
<gene>
    <name evidence="11" type="ORF">INT43_003310</name>
</gene>
<name>A0A8H7UDZ3_MORIS</name>
<keyword evidence="12" id="KW-1185">Reference proteome</keyword>
<dbReference type="GO" id="GO:0031966">
    <property type="term" value="C:mitochondrial membrane"/>
    <property type="evidence" value="ECO:0007669"/>
    <property type="project" value="UniProtKB-SubCell"/>
</dbReference>
<dbReference type="Gene3D" id="1.50.40.10">
    <property type="entry name" value="Mitochondrial carrier domain"/>
    <property type="match status" value="2"/>
</dbReference>
<reference evidence="11" key="1">
    <citation type="submission" date="2020-12" db="EMBL/GenBank/DDBJ databases">
        <title>Metabolic potential, ecology and presence of endohyphal bacteria is reflected in genomic diversity of Mucoromycotina.</title>
        <authorList>
            <person name="Muszewska A."/>
            <person name="Okrasinska A."/>
            <person name="Steczkiewicz K."/>
            <person name="Drgas O."/>
            <person name="Orlowska M."/>
            <person name="Perlinska-Lenart U."/>
            <person name="Aleksandrzak-Piekarczyk T."/>
            <person name="Szatraj K."/>
            <person name="Zielenkiewicz U."/>
            <person name="Pilsyk S."/>
            <person name="Malc E."/>
            <person name="Mieczkowski P."/>
            <person name="Kruszewska J.S."/>
            <person name="Biernat P."/>
            <person name="Pawlowska J."/>
        </authorList>
    </citation>
    <scope>NUCLEOTIDE SEQUENCE</scope>
    <source>
        <strain evidence="11">WA0000067209</strain>
    </source>
</reference>
<dbReference type="SUPFAM" id="SSF103506">
    <property type="entry name" value="Mitochondrial carrier"/>
    <property type="match status" value="1"/>
</dbReference>
<keyword evidence="5" id="KW-0677">Repeat</keyword>
<keyword evidence="8 9" id="KW-0472">Membrane</keyword>
<evidence type="ECO:0000256" key="4">
    <source>
        <dbReference type="ARBA" id="ARBA00022692"/>
    </source>
</evidence>
<dbReference type="PANTHER" id="PTHR45788:SF2">
    <property type="entry name" value="SUCCINATE_FUMARATE MITOCHONDRIAL TRANSPORTER"/>
    <property type="match status" value="1"/>
</dbReference>
<dbReference type="PROSITE" id="PS50920">
    <property type="entry name" value="SOLCAR"/>
    <property type="match status" value="3"/>
</dbReference>
<comment type="similarity">
    <text evidence="2 10">Belongs to the mitochondrial carrier (TC 2.A.29) family.</text>
</comment>
<feature type="repeat" description="Solcar" evidence="9">
    <location>
        <begin position="105"/>
        <end position="196"/>
    </location>
</feature>
<dbReference type="PANTHER" id="PTHR45788">
    <property type="entry name" value="SUCCINATE/FUMARATE MITOCHONDRIAL TRANSPORTER-RELATED"/>
    <property type="match status" value="1"/>
</dbReference>
<evidence type="ECO:0000256" key="2">
    <source>
        <dbReference type="ARBA" id="ARBA00006375"/>
    </source>
</evidence>
<evidence type="ECO:0000256" key="6">
    <source>
        <dbReference type="ARBA" id="ARBA00022989"/>
    </source>
</evidence>
<evidence type="ECO:0000256" key="8">
    <source>
        <dbReference type="ARBA" id="ARBA00023136"/>
    </source>
</evidence>
<proteinExistence type="inferred from homology"/>
<dbReference type="GO" id="GO:0005469">
    <property type="term" value="F:succinate:fumarate antiporter activity"/>
    <property type="evidence" value="ECO:0007669"/>
    <property type="project" value="TreeGrafter"/>
</dbReference>
<sequence>MSTQSKNKSVLNSTIAGAGAGAVEVLLMQPTDVIKTRFQSVRAASMYTEGIWKAFTKVVRDEGFSALYRGTVPVLCIVGPRVSLQYMGLAMYKPMFEKLEGKVLPAHSSAGLAGVCTGITQAVTLVTPLEAIKVRQQTDLMNAAHQRKYHGIAQTAGLIVKNEGFLALYNGLLPTVVRQSWGLLVKFSGYIEIKAIFEATSKDPTQPLAPWKHMVSGGLANVLVAVLNSPPDVVKTRMQDEGSAHRNTWQCVKTMAREEGLRSFFRGSWLRVIRVAPGGAIQFAMYEKLSHWLENRH</sequence>
<dbReference type="InterPro" id="IPR023395">
    <property type="entry name" value="MCP_dom_sf"/>
</dbReference>
<evidence type="ECO:0000256" key="3">
    <source>
        <dbReference type="ARBA" id="ARBA00022448"/>
    </source>
</evidence>
<evidence type="ECO:0000256" key="5">
    <source>
        <dbReference type="ARBA" id="ARBA00022737"/>
    </source>
</evidence>
<feature type="repeat" description="Solcar" evidence="9">
    <location>
        <begin position="8"/>
        <end position="95"/>
    </location>
</feature>
<dbReference type="Pfam" id="PF00153">
    <property type="entry name" value="Mito_carr"/>
    <property type="match status" value="3"/>
</dbReference>
<evidence type="ECO:0000313" key="11">
    <source>
        <dbReference type="EMBL" id="KAG2178057.1"/>
    </source>
</evidence>
<evidence type="ECO:0000256" key="10">
    <source>
        <dbReference type="RuleBase" id="RU000488"/>
    </source>
</evidence>
<protein>
    <submittedName>
        <fullName evidence="11">Uncharacterized protein</fullName>
    </submittedName>
</protein>
<dbReference type="InterPro" id="IPR018108">
    <property type="entry name" value="MCP_transmembrane"/>
</dbReference>